<organism evidence="1 2">
    <name type="scientific">Setaria italica</name>
    <name type="common">Foxtail millet</name>
    <name type="synonym">Panicum italicum</name>
    <dbReference type="NCBI Taxonomy" id="4555"/>
    <lineage>
        <taxon>Eukaryota</taxon>
        <taxon>Viridiplantae</taxon>
        <taxon>Streptophyta</taxon>
        <taxon>Embryophyta</taxon>
        <taxon>Tracheophyta</taxon>
        <taxon>Spermatophyta</taxon>
        <taxon>Magnoliopsida</taxon>
        <taxon>Liliopsida</taxon>
        <taxon>Poales</taxon>
        <taxon>Poaceae</taxon>
        <taxon>PACMAD clade</taxon>
        <taxon>Panicoideae</taxon>
        <taxon>Panicodae</taxon>
        <taxon>Paniceae</taxon>
        <taxon>Cenchrinae</taxon>
        <taxon>Setaria</taxon>
    </lineage>
</organism>
<reference evidence="2" key="1">
    <citation type="journal article" date="2012" name="Nat. Biotechnol.">
        <title>Reference genome sequence of the model plant Setaria.</title>
        <authorList>
            <person name="Bennetzen J.L."/>
            <person name="Schmutz J."/>
            <person name="Wang H."/>
            <person name="Percifield R."/>
            <person name="Hawkins J."/>
            <person name="Pontaroli A.C."/>
            <person name="Estep M."/>
            <person name="Feng L."/>
            <person name="Vaughn J.N."/>
            <person name="Grimwood J."/>
            <person name="Jenkins J."/>
            <person name="Barry K."/>
            <person name="Lindquist E."/>
            <person name="Hellsten U."/>
            <person name="Deshpande S."/>
            <person name="Wang X."/>
            <person name="Wu X."/>
            <person name="Mitros T."/>
            <person name="Triplett J."/>
            <person name="Yang X."/>
            <person name="Ye C.Y."/>
            <person name="Mauro-Herrera M."/>
            <person name="Wang L."/>
            <person name="Li P."/>
            <person name="Sharma M."/>
            <person name="Sharma R."/>
            <person name="Ronald P.C."/>
            <person name="Panaud O."/>
            <person name="Kellogg E.A."/>
            <person name="Brutnell T.P."/>
            <person name="Doust A.N."/>
            <person name="Tuskan G.A."/>
            <person name="Rokhsar D."/>
            <person name="Devos K.M."/>
        </authorList>
    </citation>
    <scope>NUCLEOTIDE SEQUENCE [LARGE SCALE GENOMIC DNA]</scope>
    <source>
        <strain evidence="2">cv. Yugu1</strain>
    </source>
</reference>
<dbReference type="Gramene" id="KQK89847">
    <property type="protein sequence ID" value="KQK89847"/>
    <property type="gene ID" value="SETIT_040663mg"/>
</dbReference>
<dbReference type="Proteomes" id="UP000004995">
    <property type="component" value="Unassembled WGS sequence"/>
</dbReference>
<keyword evidence="2" id="KW-1185">Reference proteome</keyword>
<accession>K4AP15</accession>
<reference evidence="1" key="2">
    <citation type="submission" date="2018-08" db="UniProtKB">
        <authorList>
            <consortium name="EnsemblPlants"/>
        </authorList>
    </citation>
    <scope>IDENTIFICATION</scope>
    <source>
        <strain evidence="1">Yugu1</strain>
    </source>
</reference>
<evidence type="ECO:0000313" key="2">
    <source>
        <dbReference type="Proteomes" id="UP000004995"/>
    </source>
</evidence>
<dbReference type="AlphaFoldDB" id="K4AP15"/>
<protein>
    <submittedName>
        <fullName evidence="1">Uncharacterized protein</fullName>
    </submittedName>
</protein>
<dbReference type="EMBL" id="AGNK02005815">
    <property type="status" value="NOT_ANNOTATED_CDS"/>
    <property type="molecule type" value="Genomic_DNA"/>
</dbReference>
<name>K4AP15_SETIT</name>
<dbReference type="InParanoid" id="K4AP15"/>
<proteinExistence type="predicted"/>
<dbReference type="HOGENOM" id="CLU_3393112_0_0_1"/>
<sequence length="32" mass="3506">MEREGGGGRGVKKICEIFGAAGRMGRRREQGR</sequence>
<dbReference type="EnsemblPlants" id="KQK89847">
    <property type="protein sequence ID" value="KQK89847"/>
    <property type="gene ID" value="SETIT_040663mg"/>
</dbReference>
<evidence type="ECO:0000313" key="1">
    <source>
        <dbReference type="EnsemblPlants" id="KQK89847"/>
    </source>
</evidence>